<gene>
    <name evidence="6" type="ORF">ETD83_41000</name>
</gene>
<feature type="domain" description="HTH tetR-type" evidence="5">
    <location>
        <begin position="9"/>
        <end position="69"/>
    </location>
</feature>
<comment type="caution">
    <text evidence="6">The sequence shown here is derived from an EMBL/GenBank/DDBJ whole genome shotgun (WGS) entry which is preliminary data.</text>
</comment>
<dbReference type="Proteomes" id="UP000309174">
    <property type="component" value="Unassembled WGS sequence"/>
</dbReference>
<accession>A0A5C4IY94</accession>
<feature type="DNA-binding region" description="H-T-H motif" evidence="4">
    <location>
        <begin position="32"/>
        <end position="51"/>
    </location>
</feature>
<evidence type="ECO:0000256" key="4">
    <source>
        <dbReference type="PROSITE-ProRule" id="PRU00335"/>
    </source>
</evidence>
<dbReference type="EMBL" id="VCKW01000486">
    <property type="protein sequence ID" value="TMQ84007.1"/>
    <property type="molecule type" value="Genomic_DNA"/>
</dbReference>
<dbReference type="PROSITE" id="PS50977">
    <property type="entry name" value="HTH_TETR_2"/>
    <property type="match status" value="1"/>
</dbReference>
<evidence type="ECO:0000256" key="1">
    <source>
        <dbReference type="ARBA" id="ARBA00023015"/>
    </source>
</evidence>
<dbReference type="AlphaFoldDB" id="A0A5C4IY94"/>
<dbReference type="InterPro" id="IPR009057">
    <property type="entry name" value="Homeodomain-like_sf"/>
</dbReference>
<evidence type="ECO:0000313" key="7">
    <source>
        <dbReference type="Proteomes" id="UP000309174"/>
    </source>
</evidence>
<dbReference type="InterPro" id="IPR050109">
    <property type="entry name" value="HTH-type_TetR-like_transc_reg"/>
</dbReference>
<dbReference type="PANTHER" id="PTHR30055">
    <property type="entry name" value="HTH-TYPE TRANSCRIPTIONAL REGULATOR RUTR"/>
    <property type="match status" value="1"/>
</dbReference>
<dbReference type="SUPFAM" id="SSF46689">
    <property type="entry name" value="Homeodomain-like"/>
    <property type="match status" value="1"/>
</dbReference>
<keyword evidence="1" id="KW-0805">Transcription regulation</keyword>
<dbReference type="GO" id="GO:0003700">
    <property type="term" value="F:DNA-binding transcription factor activity"/>
    <property type="evidence" value="ECO:0007669"/>
    <property type="project" value="TreeGrafter"/>
</dbReference>
<name>A0A5C4IY94_9ACTN</name>
<protein>
    <submittedName>
        <fullName evidence="6">Helix-turn-helix transcriptional regulator</fullName>
    </submittedName>
</protein>
<evidence type="ECO:0000256" key="3">
    <source>
        <dbReference type="ARBA" id="ARBA00023163"/>
    </source>
</evidence>
<dbReference type="PANTHER" id="PTHR30055:SF234">
    <property type="entry name" value="HTH-TYPE TRANSCRIPTIONAL REGULATOR BETI"/>
    <property type="match status" value="1"/>
</dbReference>
<keyword evidence="7" id="KW-1185">Reference proteome</keyword>
<keyword evidence="2 4" id="KW-0238">DNA-binding</keyword>
<dbReference type="OrthoDB" id="4726108at2"/>
<dbReference type="Gene3D" id="1.10.357.10">
    <property type="entry name" value="Tetracycline Repressor, domain 2"/>
    <property type="match status" value="1"/>
</dbReference>
<organism evidence="6 7">
    <name type="scientific">Actinomadura soli</name>
    <dbReference type="NCBI Taxonomy" id="2508997"/>
    <lineage>
        <taxon>Bacteria</taxon>
        <taxon>Bacillati</taxon>
        <taxon>Actinomycetota</taxon>
        <taxon>Actinomycetes</taxon>
        <taxon>Streptosporangiales</taxon>
        <taxon>Thermomonosporaceae</taxon>
        <taxon>Actinomadura</taxon>
    </lineage>
</organism>
<dbReference type="InterPro" id="IPR001647">
    <property type="entry name" value="HTH_TetR"/>
</dbReference>
<sequence length="186" mass="19263">MREWIPVSTSPRGRLALAAVEAFGTRPFAEVTVAELAAAAQVTTGALYHHFGSKLGLYAFARQDVERRLLDRMEGAIAASESASGSRSTPAAASDRSAAVTSAMLVGLDFAVREGFLHILGDPPAGTDHDRLAEMLSQSIGPAAPLLGRVLAAAWRAALAAIADGAEPEDARAAIAALRLHIPNGA</sequence>
<keyword evidence="3" id="KW-0804">Transcription</keyword>
<evidence type="ECO:0000259" key="5">
    <source>
        <dbReference type="PROSITE" id="PS50977"/>
    </source>
</evidence>
<evidence type="ECO:0000313" key="6">
    <source>
        <dbReference type="EMBL" id="TMQ84007.1"/>
    </source>
</evidence>
<dbReference type="RefSeq" id="WP_138650632.1">
    <property type="nucleotide sequence ID" value="NZ_VCKW01000486.1"/>
</dbReference>
<dbReference type="Pfam" id="PF00440">
    <property type="entry name" value="TetR_N"/>
    <property type="match status" value="1"/>
</dbReference>
<dbReference type="GO" id="GO:0000976">
    <property type="term" value="F:transcription cis-regulatory region binding"/>
    <property type="evidence" value="ECO:0007669"/>
    <property type="project" value="TreeGrafter"/>
</dbReference>
<reference evidence="6 7" key="1">
    <citation type="submission" date="2019-05" db="EMBL/GenBank/DDBJ databases">
        <title>Draft genome sequence of Actinomadura sp. 14C53.</title>
        <authorList>
            <person name="Saricaoglu S."/>
            <person name="Isik K."/>
        </authorList>
    </citation>
    <scope>NUCLEOTIDE SEQUENCE [LARGE SCALE GENOMIC DNA]</scope>
    <source>
        <strain evidence="6 7">14C53</strain>
    </source>
</reference>
<proteinExistence type="predicted"/>
<evidence type="ECO:0000256" key="2">
    <source>
        <dbReference type="ARBA" id="ARBA00023125"/>
    </source>
</evidence>